<gene>
    <name evidence="1" type="ORF">SDC9_144168</name>
</gene>
<dbReference type="AlphaFoldDB" id="A0A645E5G6"/>
<evidence type="ECO:0000313" key="1">
    <source>
        <dbReference type="EMBL" id="MPM96997.1"/>
    </source>
</evidence>
<accession>A0A645E5G6</accession>
<name>A0A645E5G6_9ZZZZ</name>
<protein>
    <submittedName>
        <fullName evidence="1">Uncharacterized protein</fullName>
    </submittedName>
</protein>
<comment type="caution">
    <text evidence="1">The sequence shown here is derived from an EMBL/GenBank/DDBJ whole genome shotgun (WGS) entry which is preliminary data.</text>
</comment>
<organism evidence="1">
    <name type="scientific">bioreactor metagenome</name>
    <dbReference type="NCBI Taxonomy" id="1076179"/>
    <lineage>
        <taxon>unclassified sequences</taxon>
        <taxon>metagenomes</taxon>
        <taxon>ecological metagenomes</taxon>
    </lineage>
</organism>
<reference evidence="1" key="1">
    <citation type="submission" date="2019-08" db="EMBL/GenBank/DDBJ databases">
        <authorList>
            <person name="Kucharzyk K."/>
            <person name="Murdoch R.W."/>
            <person name="Higgins S."/>
            <person name="Loffler F."/>
        </authorList>
    </citation>
    <scope>NUCLEOTIDE SEQUENCE</scope>
</reference>
<sequence length="212" mass="23929">MANVKFLREVPLPPELTYLQIFEALQQTEDFFAYIRENAGINLSRFIQANNFSGVVSNVFTAKLSDVSPYKSYHDQRYPDLMHTALNIGLEVKASNKPMKGGEGHNGHTGWHVIVCYELLENGDIRFIHTEIADLIGFERGDFSDWKYQGSQRNINNSQRTETYITTNIGTSKLRDGSVYLDSDRVSISPGLFAARRRVEGLTIPGFSPFNG</sequence>
<dbReference type="EMBL" id="VSSQ01043323">
    <property type="protein sequence ID" value="MPM96997.1"/>
    <property type="molecule type" value="Genomic_DNA"/>
</dbReference>
<proteinExistence type="predicted"/>